<protein>
    <submittedName>
        <fullName evidence="1">Uncharacterized protein</fullName>
    </submittedName>
</protein>
<organism evidence="1 2">
    <name type="scientific">Bremerella cremea</name>
    <dbReference type="NCBI Taxonomy" id="1031537"/>
    <lineage>
        <taxon>Bacteria</taxon>
        <taxon>Pseudomonadati</taxon>
        <taxon>Planctomycetota</taxon>
        <taxon>Planctomycetia</taxon>
        <taxon>Pirellulales</taxon>
        <taxon>Pirellulaceae</taxon>
        <taxon>Bremerella</taxon>
    </lineage>
</organism>
<name>A0A368KMA4_9BACT</name>
<dbReference type="AlphaFoldDB" id="A0A368KMA4"/>
<proteinExistence type="predicted"/>
<reference evidence="1 2" key="1">
    <citation type="submission" date="2018-07" db="EMBL/GenBank/DDBJ databases">
        <title>Comparative genomes isolates from brazilian mangrove.</title>
        <authorList>
            <person name="De Araujo J.E."/>
            <person name="Taketani R.G."/>
            <person name="Silva M.C.P."/>
            <person name="Lourenco M.V."/>
            <person name="Oliveira V.M."/>
            <person name="Andreote F.D."/>
        </authorList>
    </citation>
    <scope>NUCLEOTIDE SEQUENCE [LARGE SCALE GENOMIC DNA]</scope>
    <source>
        <strain evidence="1 2">HEX PRIS-MGV</strain>
    </source>
</reference>
<dbReference type="EMBL" id="QPEX01000042">
    <property type="protein sequence ID" value="RCS42302.1"/>
    <property type="molecule type" value="Genomic_DNA"/>
</dbReference>
<evidence type="ECO:0000313" key="2">
    <source>
        <dbReference type="Proteomes" id="UP000253562"/>
    </source>
</evidence>
<dbReference type="Proteomes" id="UP000253562">
    <property type="component" value="Unassembled WGS sequence"/>
</dbReference>
<comment type="caution">
    <text evidence="1">The sequence shown here is derived from an EMBL/GenBank/DDBJ whole genome shotgun (WGS) entry which is preliminary data.</text>
</comment>
<accession>A0A368KMA4</accession>
<evidence type="ECO:0000313" key="1">
    <source>
        <dbReference type="EMBL" id="RCS42302.1"/>
    </source>
</evidence>
<gene>
    <name evidence="1" type="ORF">DTL42_19380</name>
</gene>
<sequence>MNYQLPQRLQEAVSRHSQVQDVSSLESEMAVARALLEQVSDSPSLATSLLQTITRLSREIELSMLRRKQLIHRDEMLQLTQQLVGLFVHEFQGTPGWEDKIERVSTTFVGMLAAPRDENGSFA</sequence>